<gene>
    <name evidence="2" type="ORF">NDU88_002878</name>
</gene>
<reference evidence="2" key="1">
    <citation type="journal article" date="2022" name="bioRxiv">
        <title>Sequencing and chromosome-scale assembly of the giantPleurodeles waltlgenome.</title>
        <authorList>
            <person name="Brown T."/>
            <person name="Elewa A."/>
            <person name="Iarovenko S."/>
            <person name="Subramanian E."/>
            <person name="Araus A.J."/>
            <person name="Petzold A."/>
            <person name="Susuki M."/>
            <person name="Suzuki K.-i.T."/>
            <person name="Hayashi T."/>
            <person name="Toyoda A."/>
            <person name="Oliveira C."/>
            <person name="Osipova E."/>
            <person name="Leigh N.D."/>
            <person name="Simon A."/>
            <person name="Yun M.H."/>
        </authorList>
    </citation>
    <scope>NUCLEOTIDE SEQUENCE</scope>
    <source>
        <strain evidence="2">20211129_DDA</strain>
        <tissue evidence="2">Liver</tissue>
    </source>
</reference>
<accession>A0AAV7MQ65</accession>
<feature type="compositionally biased region" description="Low complexity" evidence="1">
    <location>
        <begin position="83"/>
        <end position="94"/>
    </location>
</feature>
<proteinExistence type="predicted"/>
<comment type="caution">
    <text evidence="2">The sequence shown here is derived from an EMBL/GenBank/DDBJ whole genome shotgun (WGS) entry which is preliminary data.</text>
</comment>
<feature type="region of interest" description="Disordered" evidence="1">
    <location>
        <begin position="69"/>
        <end position="126"/>
    </location>
</feature>
<protein>
    <submittedName>
        <fullName evidence="2">Uncharacterized protein</fullName>
    </submittedName>
</protein>
<dbReference type="EMBL" id="JANPWB010000013">
    <property type="protein sequence ID" value="KAJ1105472.1"/>
    <property type="molecule type" value="Genomic_DNA"/>
</dbReference>
<organism evidence="2 3">
    <name type="scientific">Pleurodeles waltl</name>
    <name type="common">Iberian ribbed newt</name>
    <dbReference type="NCBI Taxonomy" id="8319"/>
    <lineage>
        <taxon>Eukaryota</taxon>
        <taxon>Metazoa</taxon>
        <taxon>Chordata</taxon>
        <taxon>Craniata</taxon>
        <taxon>Vertebrata</taxon>
        <taxon>Euteleostomi</taxon>
        <taxon>Amphibia</taxon>
        <taxon>Batrachia</taxon>
        <taxon>Caudata</taxon>
        <taxon>Salamandroidea</taxon>
        <taxon>Salamandridae</taxon>
        <taxon>Pleurodelinae</taxon>
        <taxon>Pleurodeles</taxon>
    </lineage>
</organism>
<evidence type="ECO:0000256" key="1">
    <source>
        <dbReference type="SAM" id="MobiDB-lite"/>
    </source>
</evidence>
<sequence length="150" mass="15609">MGYALLTLTQVQTGWLLPAEAHTPSPSRHIGLQQRRAGRAHQRLEGWEQHSWGVCGRSPQIALKIGRGPRSHISCTSTHRGSNGATTGANAAPPQVSTLASPDPLAAAATPQHPQASGPWYPPADPCRSGPTGGAACWVASAIILRSASS</sequence>
<dbReference type="AlphaFoldDB" id="A0AAV7MQ65"/>
<name>A0AAV7MQ65_PLEWA</name>
<dbReference type="Proteomes" id="UP001066276">
    <property type="component" value="Chromosome 9"/>
</dbReference>
<evidence type="ECO:0000313" key="3">
    <source>
        <dbReference type="Proteomes" id="UP001066276"/>
    </source>
</evidence>
<evidence type="ECO:0000313" key="2">
    <source>
        <dbReference type="EMBL" id="KAJ1105472.1"/>
    </source>
</evidence>
<keyword evidence="3" id="KW-1185">Reference proteome</keyword>